<evidence type="ECO:0000256" key="1">
    <source>
        <dbReference type="SAM" id="MobiDB-lite"/>
    </source>
</evidence>
<evidence type="ECO:0000256" key="2">
    <source>
        <dbReference type="SAM" id="SignalP"/>
    </source>
</evidence>
<reference evidence="3 4" key="1">
    <citation type="submission" date="2019-09" db="EMBL/GenBank/DDBJ databases">
        <authorList>
            <person name="Cremers G."/>
        </authorList>
    </citation>
    <scope>NUCLEOTIDE SEQUENCE [LARGE SCALE GENOMIC DNA]</scope>
    <source>
        <strain evidence="3">4A</strain>
    </source>
</reference>
<feature type="chain" id="PRO_5023047586" description="Periplasmic heavy metal sensor" evidence="2">
    <location>
        <begin position="28"/>
        <end position="127"/>
    </location>
</feature>
<feature type="compositionally biased region" description="Low complexity" evidence="1">
    <location>
        <begin position="24"/>
        <end position="42"/>
    </location>
</feature>
<dbReference type="AlphaFoldDB" id="A0A5E6MIL0"/>
<gene>
    <name evidence="3" type="ORF">MAMT_00854</name>
</gene>
<organism evidence="3 4">
    <name type="scientific">Methylacidimicrobium tartarophylax</name>
    <dbReference type="NCBI Taxonomy" id="1041768"/>
    <lineage>
        <taxon>Bacteria</taxon>
        <taxon>Pseudomonadati</taxon>
        <taxon>Verrucomicrobiota</taxon>
        <taxon>Methylacidimicrobium</taxon>
    </lineage>
</organism>
<dbReference type="RefSeq" id="WP_142659764.1">
    <property type="nucleotide sequence ID" value="NZ_CABFVA020000034.1"/>
</dbReference>
<protein>
    <recommendedName>
        <fullName evidence="5">Periplasmic heavy metal sensor</fullName>
    </recommendedName>
</protein>
<feature type="signal peptide" evidence="2">
    <location>
        <begin position="1"/>
        <end position="27"/>
    </location>
</feature>
<name>A0A5E6MIL0_9BACT</name>
<evidence type="ECO:0000313" key="3">
    <source>
        <dbReference type="EMBL" id="VVM05896.1"/>
    </source>
</evidence>
<dbReference type="Proteomes" id="UP000334923">
    <property type="component" value="Unassembled WGS sequence"/>
</dbReference>
<dbReference type="EMBL" id="CABFVA020000034">
    <property type="protein sequence ID" value="VVM05896.1"/>
    <property type="molecule type" value="Genomic_DNA"/>
</dbReference>
<evidence type="ECO:0000313" key="4">
    <source>
        <dbReference type="Proteomes" id="UP000334923"/>
    </source>
</evidence>
<keyword evidence="4" id="KW-1185">Reference proteome</keyword>
<sequence>MKRTWSTGAKALSVSALALFLSSPLHAQDSSSSSQEAESQAATPENHHHHHPMHRQVRENHEKMRRLMERQDAELRRLTEEMNQAPSDKKLDRACAVINKLVEQRKEMHDAMEGMHQKWMHQMGEGK</sequence>
<keyword evidence="2" id="KW-0732">Signal</keyword>
<feature type="compositionally biased region" description="Basic and acidic residues" evidence="1">
    <location>
        <begin position="56"/>
        <end position="80"/>
    </location>
</feature>
<evidence type="ECO:0008006" key="5">
    <source>
        <dbReference type="Google" id="ProtNLM"/>
    </source>
</evidence>
<accession>A0A5E6MIL0</accession>
<proteinExistence type="predicted"/>
<dbReference type="OrthoDB" id="197903at2"/>
<feature type="region of interest" description="Disordered" evidence="1">
    <location>
        <begin position="24"/>
        <end position="91"/>
    </location>
</feature>